<dbReference type="SUPFAM" id="SSF53474">
    <property type="entry name" value="alpha/beta-Hydrolases"/>
    <property type="match status" value="1"/>
</dbReference>
<dbReference type="Pfam" id="PF00135">
    <property type="entry name" value="COesterase"/>
    <property type="match status" value="1"/>
</dbReference>
<proteinExistence type="inferred from homology"/>
<evidence type="ECO:0000313" key="6">
    <source>
        <dbReference type="Proteomes" id="UP001610432"/>
    </source>
</evidence>
<dbReference type="GeneID" id="98146796"/>
<protein>
    <recommendedName>
        <fullName evidence="3">Carboxylic ester hydrolase</fullName>
        <ecNumber evidence="3">3.1.1.-</ecNumber>
    </recommendedName>
</protein>
<name>A0ABR4LA20_9EURO</name>
<keyword evidence="2 3" id="KW-0378">Hydrolase</keyword>
<comment type="similarity">
    <text evidence="1 3">Belongs to the type-B carboxylesterase/lipase family.</text>
</comment>
<dbReference type="Proteomes" id="UP001610432">
    <property type="component" value="Unassembled WGS sequence"/>
</dbReference>
<evidence type="ECO:0000256" key="3">
    <source>
        <dbReference type="RuleBase" id="RU361235"/>
    </source>
</evidence>
<accession>A0ABR4LA20</accession>
<dbReference type="PANTHER" id="PTHR43918">
    <property type="entry name" value="ACETYLCHOLINESTERASE"/>
    <property type="match status" value="1"/>
</dbReference>
<dbReference type="GO" id="GO:0016787">
    <property type="term" value="F:hydrolase activity"/>
    <property type="evidence" value="ECO:0007669"/>
    <property type="project" value="UniProtKB-KW"/>
</dbReference>
<reference evidence="5 6" key="1">
    <citation type="submission" date="2024-07" db="EMBL/GenBank/DDBJ databases">
        <title>Section-level genome sequencing and comparative genomics of Aspergillus sections Usti and Cavernicolus.</title>
        <authorList>
            <consortium name="Lawrence Berkeley National Laboratory"/>
            <person name="Nybo J.L."/>
            <person name="Vesth T.C."/>
            <person name="Theobald S."/>
            <person name="Frisvad J.C."/>
            <person name="Larsen T.O."/>
            <person name="Kjaerboelling I."/>
            <person name="Rothschild-Mancinelli K."/>
            <person name="Lyhne E.K."/>
            <person name="Kogle M.E."/>
            <person name="Barry K."/>
            <person name="Clum A."/>
            <person name="Na H."/>
            <person name="Ledsgaard L."/>
            <person name="Lin J."/>
            <person name="Lipzen A."/>
            <person name="Kuo A."/>
            <person name="Riley R."/>
            <person name="Mondo S."/>
            <person name="Labutti K."/>
            <person name="Haridas S."/>
            <person name="Pangalinan J."/>
            <person name="Salamov A.A."/>
            <person name="Simmons B.A."/>
            <person name="Magnuson J.K."/>
            <person name="Chen J."/>
            <person name="Drula E."/>
            <person name="Henrissat B."/>
            <person name="Wiebenga A."/>
            <person name="Lubbers R.J."/>
            <person name="Gomes A.C."/>
            <person name="Macurrencykelacurrency M.R."/>
            <person name="Stajich J."/>
            <person name="Grigoriev I.V."/>
            <person name="Mortensen U.H."/>
            <person name="De Vries R.P."/>
            <person name="Baker S.E."/>
            <person name="Andersen M.R."/>
        </authorList>
    </citation>
    <scope>NUCLEOTIDE SEQUENCE [LARGE SCALE GENOMIC DNA]</scope>
    <source>
        <strain evidence="5 6">CBS 449.75</strain>
    </source>
</reference>
<evidence type="ECO:0000256" key="2">
    <source>
        <dbReference type="ARBA" id="ARBA00022801"/>
    </source>
</evidence>
<feature type="chain" id="PRO_5045001320" description="Carboxylic ester hydrolase" evidence="3">
    <location>
        <begin position="17"/>
        <end position="536"/>
    </location>
</feature>
<evidence type="ECO:0000313" key="5">
    <source>
        <dbReference type="EMBL" id="KAL2860999.1"/>
    </source>
</evidence>
<dbReference type="InterPro" id="IPR002018">
    <property type="entry name" value="CarbesteraseB"/>
</dbReference>
<dbReference type="InterPro" id="IPR019826">
    <property type="entry name" value="Carboxylesterase_B_AS"/>
</dbReference>
<evidence type="ECO:0000259" key="4">
    <source>
        <dbReference type="Pfam" id="PF00135"/>
    </source>
</evidence>
<dbReference type="InterPro" id="IPR029058">
    <property type="entry name" value="AB_hydrolase_fold"/>
</dbReference>
<dbReference type="Gene3D" id="3.40.50.1820">
    <property type="entry name" value="alpha/beta hydrolase"/>
    <property type="match status" value="1"/>
</dbReference>
<keyword evidence="3" id="KW-0732">Signal</keyword>
<feature type="signal peptide" evidence="3">
    <location>
        <begin position="1"/>
        <end position="16"/>
    </location>
</feature>
<dbReference type="InterPro" id="IPR019819">
    <property type="entry name" value="Carboxylesterase_B_CS"/>
</dbReference>
<dbReference type="RefSeq" id="XP_070880893.1">
    <property type="nucleotide sequence ID" value="XM_071031724.1"/>
</dbReference>
<dbReference type="EC" id="3.1.1.-" evidence="3"/>
<dbReference type="EMBL" id="JBFXLQ010000077">
    <property type="protein sequence ID" value="KAL2860999.1"/>
    <property type="molecule type" value="Genomic_DNA"/>
</dbReference>
<comment type="caution">
    <text evidence="5">The sequence shown here is derived from an EMBL/GenBank/DDBJ whole genome shotgun (WGS) entry which is preliminary data.</text>
</comment>
<gene>
    <name evidence="5" type="ORF">BJX67DRAFT_375641</name>
</gene>
<feature type="domain" description="Carboxylesterase type B" evidence="4">
    <location>
        <begin position="24"/>
        <end position="516"/>
    </location>
</feature>
<dbReference type="PROSITE" id="PS00941">
    <property type="entry name" value="CARBOXYLESTERASE_B_2"/>
    <property type="match status" value="1"/>
</dbReference>
<organism evidence="5 6">
    <name type="scientific">Aspergillus lucknowensis</name>
    <dbReference type="NCBI Taxonomy" id="176173"/>
    <lineage>
        <taxon>Eukaryota</taxon>
        <taxon>Fungi</taxon>
        <taxon>Dikarya</taxon>
        <taxon>Ascomycota</taxon>
        <taxon>Pezizomycotina</taxon>
        <taxon>Eurotiomycetes</taxon>
        <taxon>Eurotiomycetidae</taxon>
        <taxon>Eurotiales</taxon>
        <taxon>Aspergillaceae</taxon>
        <taxon>Aspergillus</taxon>
        <taxon>Aspergillus subgen. Nidulantes</taxon>
    </lineage>
</organism>
<keyword evidence="6" id="KW-1185">Reference proteome</keyword>
<evidence type="ECO:0000256" key="1">
    <source>
        <dbReference type="ARBA" id="ARBA00005964"/>
    </source>
</evidence>
<dbReference type="PANTHER" id="PTHR43918:SF4">
    <property type="entry name" value="CARBOXYLIC ESTER HYDROLASE"/>
    <property type="match status" value="1"/>
</dbReference>
<dbReference type="InterPro" id="IPR050654">
    <property type="entry name" value="AChE-related_enzymes"/>
</dbReference>
<dbReference type="PROSITE" id="PS00122">
    <property type="entry name" value="CARBOXYLESTERASE_B_1"/>
    <property type="match status" value="1"/>
</dbReference>
<sequence length="536" mass="58715">MIGLLFLLLLVPRYGAVPGARPLPVVDLGYARYKGNRVAAGVDEYLGMRYAAPPLGDLRFRGPREPSSTSALQDASQFGPICVGVGQSLSRYVSEDCLFINIFTPSHATALSKLPVWVHIQGGGYATNANANFNGTNVVQRAGYDIVFVNFNYRVGALGFLASEQIRRDGDLNVGLLDQRKALLWVQENIEQFGGNREHVVIHGDSSGSGSIAHHMTAYGGRNDGLFVGAIHESTFWPTLRTVTEMEFQFDRIALATGCSAIPFQLSCLRRVDINRLQAANTPSPFPGGSAHPPPRRYFLPVIDHDMIRGQLYDHFDQGPIVEVPLLVGDDTNEGSIFVSNASTAEDISLFFKANYPNLLPDSINKIHHTYPRLPPLPNHGPYFPSLSAAYGDAAFTCQGNHISSTLASRFSPRKAWNYRYNVQAPELVNQGLGVPHVFELSAIFGVGFAGDSETTGYTDINEDIVPVVMDYWVSFIKTLDPNSGRDNQAPVWEPWGPGLGQRLKIQTNATEMETVPSSLAAHCSMWKSLANEMDV</sequence>